<dbReference type="EMBL" id="VNHO01000029">
    <property type="protein sequence ID" value="TYP49789.1"/>
    <property type="molecule type" value="Genomic_DNA"/>
</dbReference>
<dbReference type="Proteomes" id="UP000322294">
    <property type="component" value="Unassembled WGS sequence"/>
</dbReference>
<sequence>MLNVSSVKGKERKLQLQSNEILQKYWPPFCKPSFVKLDSLYRIELFDELSYLILASGKSLDPQEFNRIVTIFQVYRNNNQIKICFYNKADIERYNSVYIAERISATAEDFN</sequence>
<comment type="caution">
    <text evidence="1">The sequence shown here is derived from an EMBL/GenBank/DDBJ whole genome shotgun (WGS) entry which is preliminary data.</text>
</comment>
<proteinExistence type="predicted"/>
<name>A0A5S5AK40_9FIRM</name>
<accession>A0A5S5AK40</accession>
<keyword evidence="2" id="KW-1185">Reference proteome</keyword>
<evidence type="ECO:0000313" key="2">
    <source>
        <dbReference type="Proteomes" id="UP000322294"/>
    </source>
</evidence>
<protein>
    <submittedName>
        <fullName evidence="1">Uncharacterized protein</fullName>
    </submittedName>
</protein>
<reference evidence="1 2" key="1">
    <citation type="submission" date="2019-07" db="EMBL/GenBank/DDBJ databases">
        <title>Genomic Encyclopedia of Type Strains, Phase I: the one thousand microbial genomes (KMG-I) project.</title>
        <authorList>
            <person name="Kyrpides N."/>
        </authorList>
    </citation>
    <scope>NUCLEOTIDE SEQUENCE [LARGE SCALE GENOMIC DNA]</scope>
    <source>
        <strain evidence="1 2">DSM 16647</strain>
    </source>
</reference>
<gene>
    <name evidence="1" type="ORF">LZ11_02114</name>
</gene>
<evidence type="ECO:0000313" key="1">
    <source>
        <dbReference type="EMBL" id="TYP49789.1"/>
    </source>
</evidence>
<dbReference type="AlphaFoldDB" id="A0A5S5AK40"/>
<organism evidence="1 2">
    <name type="scientific">Thermosediminibacter litoriperuensis</name>
    <dbReference type="NCBI Taxonomy" id="291989"/>
    <lineage>
        <taxon>Bacteria</taxon>
        <taxon>Bacillati</taxon>
        <taxon>Bacillota</taxon>
        <taxon>Clostridia</taxon>
        <taxon>Thermosediminibacterales</taxon>
        <taxon>Thermosediminibacteraceae</taxon>
        <taxon>Thermosediminibacter</taxon>
    </lineage>
</organism>